<comment type="caution">
    <text evidence="10">The sequence shown here is derived from an EMBL/GenBank/DDBJ whole genome shotgun (WGS) entry which is preliminary data.</text>
</comment>
<protein>
    <submittedName>
        <fullName evidence="10">Polar amino acid transport system permease protein</fullName>
    </submittedName>
</protein>
<feature type="transmembrane region" description="Helical" evidence="8">
    <location>
        <begin position="106"/>
        <end position="132"/>
    </location>
</feature>
<keyword evidence="5" id="KW-0029">Amino-acid transport</keyword>
<feature type="transmembrane region" description="Helical" evidence="8">
    <location>
        <begin position="147"/>
        <end position="166"/>
    </location>
</feature>
<dbReference type="Proteomes" id="UP000295371">
    <property type="component" value="Unassembled WGS sequence"/>
</dbReference>
<keyword evidence="4 8" id="KW-0812">Transmembrane</keyword>
<sequence>MTQTESSLSPDRSQDAAPKVVARKHPGRWVAAALILLAAIALVRWAATNEGFGWGEFAEYLFKPEILQGVKNTLLLTLAAEALSLSLGTLLAVMRMSQNKIISGASFFYSWLFRSVPLPVLLIFIFFCAAIVPEIGFGSFTIDTNDLFASPFLACLLGFGLNDAAYTSEFVRAGLMSVPKGQTEAAYAMGMSPARAMWRIVLPQALRIIIPPAGNAFIGMLKLTSIAMVIGYGDLMNTVRSIYSSEFNTIPMLLVATFWYLVMTTVFSIAQHFIERYYGKGFERR</sequence>
<keyword evidence="2 8" id="KW-0813">Transport</keyword>
<organism evidence="10 11">
    <name type="scientific">Naumannella halotolerans</name>
    <dbReference type="NCBI Taxonomy" id="993414"/>
    <lineage>
        <taxon>Bacteria</taxon>
        <taxon>Bacillati</taxon>
        <taxon>Actinomycetota</taxon>
        <taxon>Actinomycetes</taxon>
        <taxon>Propionibacteriales</taxon>
        <taxon>Propionibacteriaceae</taxon>
        <taxon>Naumannella</taxon>
    </lineage>
</organism>
<evidence type="ECO:0000256" key="7">
    <source>
        <dbReference type="ARBA" id="ARBA00023136"/>
    </source>
</evidence>
<feature type="transmembrane region" description="Helical" evidence="8">
    <location>
        <begin position="250"/>
        <end position="270"/>
    </location>
</feature>
<feature type="domain" description="ABC transmembrane type-1" evidence="9">
    <location>
        <begin position="70"/>
        <end position="271"/>
    </location>
</feature>
<comment type="subcellular location">
    <subcellularLocation>
        <location evidence="1 8">Cell membrane</location>
        <topology evidence="1 8">Multi-pass membrane protein</topology>
    </subcellularLocation>
</comment>
<evidence type="ECO:0000256" key="4">
    <source>
        <dbReference type="ARBA" id="ARBA00022692"/>
    </source>
</evidence>
<evidence type="ECO:0000313" key="10">
    <source>
        <dbReference type="EMBL" id="TDT29877.1"/>
    </source>
</evidence>
<gene>
    <name evidence="10" type="ORF">CLV29_2899</name>
</gene>
<dbReference type="InterPro" id="IPR043429">
    <property type="entry name" value="ArtM/GltK/GlnP/TcyL/YhdX-like"/>
</dbReference>
<dbReference type="InterPro" id="IPR010065">
    <property type="entry name" value="AA_ABC_transptr_permease_3TM"/>
</dbReference>
<evidence type="ECO:0000256" key="5">
    <source>
        <dbReference type="ARBA" id="ARBA00022970"/>
    </source>
</evidence>
<dbReference type="PROSITE" id="PS50928">
    <property type="entry name" value="ABC_TM1"/>
    <property type="match status" value="1"/>
</dbReference>
<dbReference type="GO" id="GO:0006865">
    <property type="term" value="P:amino acid transport"/>
    <property type="evidence" value="ECO:0007669"/>
    <property type="project" value="UniProtKB-KW"/>
</dbReference>
<evidence type="ECO:0000313" key="11">
    <source>
        <dbReference type="Proteomes" id="UP000295371"/>
    </source>
</evidence>
<dbReference type="InterPro" id="IPR000515">
    <property type="entry name" value="MetI-like"/>
</dbReference>
<dbReference type="EMBL" id="SOAW01000003">
    <property type="protein sequence ID" value="TDT29877.1"/>
    <property type="molecule type" value="Genomic_DNA"/>
</dbReference>
<feature type="transmembrane region" description="Helical" evidence="8">
    <location>
        <begin position="74"/>
        <end position="94"/>
    </location>
</feature>
<dbReference type="FunFam" id="1.10.3720.10:FF:000006">
    <property type="entry name" value="Glutamate/aspartate ABC transporter, permease protein GltK"/>
    <property type="match status" value="1"/>
</dbReference>
<dbReference type="NCBIfam" id="TIGR01726">
    <property type="entry name" value="HEQRo_perm_3TM"/>
    <property type="match status" value="1"/>
</dbReference>
<comment type="similarity">
    <text evidence="8">Belongs to the binding-protein-dependent transport system permease family.</text>
</comment>
<feature type="transmembrane region" description="Helical" evidence="8">
    <location>
        <begin position="205"/>
        <end position="230"/>
    </location>
</feature>
<evidence type="ECO:0000256" key="3">
    <source>
        <dbReference type="ARBA" id="ARBA00022475"/>
    </source>
</evidence>
<reference evidence="10 11" key="1">
    <citation type="submission" date="2019-03" db="EMBL/GenBank/DDBJ databases">
        <title>Genomic Encyclopedia of Archaeal and Bacterial Type Strains, Phase II (KMG-II): from individual species to whole genera.</title>
        <authorList>
            <person name="Goeker M."/>
        </authorList>
    </citation>
    <scope>NUCLEOTIDE SEQUENCE [LARGE SCALE GENOMIC DNA]</scope>
    <source>
        <strain evidence="10 11">DSM 24323</strain>
    </source>
</reference>
<name>A0A4R7J0Q3_9ACTN</name>
<evidence type="ECO:0000259" key="9">
    <source>
        <dbReference type="PROSITE" id="PS50928"/>
    </source>
</evidence>
<evidence type="ECO:0000256" key="6">
    <source>
        <dbReference type="ARBA" id="ARBA00022989"/>
    </source>
</evidence>
<dbReference type="PANTHER" id="PTHR30614">
    <property type="entry name" value="MEMBRANE COMPONENT OF AMINO ACID ABC TRANSPORTER"/>
    <property type="match status" value="1"/>
</dbReference>
<feature type="transmembrane region" description="Helical" evidence="8">
    <location>
        <begin position="29"/>
        <end position="47"/>
    </location>
</feature>
<dbReference type="AlphaFoldDB" id="A0A4R7J0Q3"/>
<evidence type="ECO:0000256" key="1">
    <source>
        <dbReference type="ARBA" id="ARBA00004651"/>
    </source>
</evidence>
<dbReference type="CDD" id="cd06261">
    <property type="entry name" value="TM_PBP2"/>
    <property type="match status" value="1"/>
</dbReference>
<dbReference type="RefSeq" id="WP_133755804.1">
    <property type="nucleotide sequence ID" value="NZ_CP171129.1"/>
</dbReference>
<keyword evidence="7 8" id="KW-0472">Membrane</keyword>
<dbReference type="InterPro" id="IPR035906">
    <property type="entry name" value="MetI-like_sf"/>
</dbReference>
<dbReference type="OrthoDB" id="92598at2"/>
<evidence type="ECO:0000256" key="2">
    <source>
        <dbReference type="ARBA" id="ARBA00022448"/>
    </source>
</evidence>
<accession>A0A4R7J0Q3</accession>
<keyword evidence="3" id="KW-1003">Cell membrane</keyword>
<dbReference type="Pfam" id="PF00528">
    <property type="entry name" value="BPD_transp_1"/>
    <property type="match status" value="1"/>
</dbReference>
<dbReference type="SUPFAM" id="SSF161098">
    <property type="entry name" value="MetI-like"/>
    <property type="match status" value="1"/>
</dbReference>
<evidence type="ECO:0000256" key="8">
    <source>
        <dbReference type="RuleBase" id="RU363032"/>
    </source>
</evidence>
<dbReference type="Gene3D" id="1.10.3720.10">
    <property type="entry name" value="MetI-like"/>
    <property type="match status" value="1"/>
</dbReference>
<proteinExistence type="inferred from homology"/>
<dbReference type="GO" id="GO:0022857">
    <property type="term" value="F:transmembrane transporter activity"/>
    <property type="evidence" value="ECO:0007669"/>
    <property type="project" value="InterPro"/>
</dbReference>
<keyword evidence="11" id="KW-1185">Reference proteome</keyword>
<dbReference type="GO" id="GO:0043190">
    <property type="term" value="C:ATP-binding cassette (ABC) transporter complex"/>
    <property type="evidence" value="ECO:0007669"/>
    <property type="project" value="InterPro"/>
</dbReference>
<dbReference type="PANTHER" id="PTHR30614:SF0">
    <property type="entry name" value="L-CYSTINE TRANSPORT SYSTEM PERMEASE PROTEIN TCYL"/>
    <property type="match status" value="1"/>
</dbReference>
<keyword evidence="6 8" id="KW-1133">Transmembrane helix</keyword>